<gene>
    <name evidence="8" type="ORF">C8P66_12215</name>
</gene>
<dbReference type="AlphaFoldDB" id="A0A2W7I3Y7"/>
<feature type="transmembrane region" description="Helical" evidence="7">
    <location>
        <begin position="166"/>
        <end position="191"/>
    </location>
</feature>
<comment type="caution">
    <text evidence="8">The sequence shown here is derived from an EMBL/GenBank/DDBJ whole genome shotgun (WGS) entry which is preliminary data.</text>
</comment>
<evidence type="ECO:0000256" key="4">
    <source>
        <dbReference type="ARBA" id="ARBA00022989"/>
    </source>
</evidence>
<feature type="transmembrane region" description="Helical" evidence="7">
    <location>
        <begin position="233"/>
        <end position="254"/>
    </location>
</feature>
<feature type="compositionally biased region" description="Pro residues" evidence="6">
    <location>
        <begin position="19"/>
        <end position="30"/>
    </location>
</feature>
<proteinExistence type="predicted"/>
<reference evidence="8 9" key="1">
    <citation type="submission" date="2018-06" db="EMBL/GenBank/DDBJ databases">
        <title>Genomic Encyclopedia of Archaeal and Bacterial Type Strains, Phase II (KMG-II): from individual species to whole genera.</title>
        <authorList>
            <person name="Goeker M."/>
        </authorList>
    </citation>
    <scope>NUCLEOTIDE SEQUENCE [LARGE SCALE GENOMIC DNA]</scope>
    <source>
        <strain evidence="8 9">DSM 24525</strain>
    </source>
</reference>
<keyword evidence="9" id="KW-1185">Reference proteome</keyword>
<feature type="transmembrane region" description="Helical" evidence="7">
    <location>
        <begin position="127"/>
        <end position="145"/>
    </location>
</feature>
<dbReference type="GO" id="GO:0015171">
    <property type="term" value="F:amino acid transmembrane transporter activity"/>
    <property type="evidence" value="ECO:0007669"/>
    <property type="project" value="TreeGrafter"/>
</dbReference>
<evidence type="ECO:0000256" key="2">
    <source>
        <dbReference type="ARBA" id="ARBA00022475"/>
    </source>
</evidence>
<dbReference type="GO" id="GO:0033228">
    <property type="term" value="P:cysteine export across plasma membrane"/>
    <property type="evidence" value="ECO:0007669"/>
    <property type="project" value="TreeGrafter"/>
</dbReference>
<dbReference type="Pfam" id="PF01810">
    <property type="entry name" value="LysE"/>
    <property type="match status" value="1"/>
</dbReference>
<keyword evidence="5 7" id="KW-0472">Membrane</keyword>
<evidence type="ECO:0000256" key="3">
    <source>
        <dbReference type="ARBA" id="ARBA00022692"/>
    </source>
</evidence>
<keyword evidence="4 7" id="KW-1133">Transmembrane helix</keyword>
<feature type="region of interest" description="Disordered" evidence="6">
    <location>
        <begin position="1"/>
        <end position="30"/>
    </location>
</feature>
<evidence type="ECO:0000313" key="8">
    <source>
        <dbReference type="EMBL" id="PZW41028.1"/>
    </source>
</evidence>
<evidence type="ECO:0000256" key="5">
    <source>
        <dbReference type="ARBA" id="ARBA00023136"/>
    </source>
</evidence>
<dbReference type="PANTHER" id="PTHR30086:SF20">
    <property type="entry name" value="ARGININE EXPORTER PROTEIN ARGO-RELATED"/>
    <property type="match status" value="1"/>
</dbReference>
<keyword evidence="3 7" id="KW-0812">Transmembrane</keyword>
<dbReference type="EMBL" id="QKYU01000022">
    <property type="protein sequence ID" value="PZW41028.1"/>
    <property type="molecule type" value="Genomic_DNA"/>
</dbReference>
<dbReference type="PANTHER" id="PTHR30086">
    <property type="entry name" value="ARGININE EXPORTER PROTEIN ARGO"/>
    <property type="match status" value="1"/>
</dbReference>
<feature type="transmembrane region" description="Helical" evidence="7">
    <location>
        <begin position="100"/>
        <end position="121"/>
    </location>
</feature>
<comment type="subcellular location">
    <subcellularLocation>
        <location evidence="1">Cell membrane</location>
        <topology evidence="1">Multi-pass membrane protein</topology>
    </subcellularLocation>
</comment>
<accession>A0A2W7I3Y7</accession>
<feature type="transmembrane region" description="Helical" evidence="7">
    <location>
        <begin position="197"/>
        <end position="221"/>
    </location>
</feature>
<dbReference type="GO" id="GO:0005886">
    <property type="term" value="C:plasma membrane"/>
    <property type="evidence" value="ECO:0007669"/>
    <property type="project" value="UniProtKB-SubCell"/>
</dbReference>
<dbReference type="Proteomes" id="UP000249688">
    <property type="component" value="Unassembled WGS sequence"/>
</dbReference>
<keyword evidence="2" id="KW-1003">Cell membrane</keyword>
<protein>
    <submittedName>
        <fullName evidence="8">Threonine/homoserine/homoserine lactone efflux protein</fullName>
    </submittedName>
</protein>
<evidence type="ECO:0000256" key="7">
    <source>
        <dbReference type="SAM" id="Phobius"/>
    </source>
</evidence>
<evidence type="ECO:0000256" key="6">
    <source>
        <dbReference type="SAM" id="MobiDB-lite"/>
    </source>
</evidence>
<name>A0A2W7I3Y7_9PROT</name>
<sequence length="255" mass="26769">MRPDALGHPARPSLSPAIPTVPVPKAPRPAPVNHADAGMCSAPPLMSALMPYLEETHLDAAWFASVLAFALSTTATPGPNNAMVMASGATWGLRLTVPHILGISLGFAAMMLALALGVGGVFRAAPWLYGVLRWLGAAYLLWLAWRIATARPGVARGRSASRPFGFFQAAAFQWVNPKAWAIGVGAVVTFLGDAGPLVQAFTLTGLFLAVTLPITIIWALMGVGAGRMLQSEGALVWFNRVLAVLLVASLVPMLL</sequence>
<evidence type="ECO:0000256" key="1">
    <source>
        <dbReference type="ARBA" id="ARBA00004651"/>
    </source>
</evidence>
<feature type="transmembrane region" description="Helical" evidence="7">
    <location>
        <begin position="60"/>
        <end position="79"/>
    </location>
</feature>
<organism evidence="8 9">
    <name type="scientific">Humitalea rosea</name>
    <dbReference type="NCBI Taxonomy" id="990373"/>
    <lineage>
        <taxon>Bacteria</taxon>
        <taxon>Pseudomonadati</taxon>
        <taxon>Pseudomonadota</taxon>
        <taxon>Alphaproteobacteria</taxon>
        <taxon>Acetobacterales</taxon>
        <taxon>Roseomonadaceae</taxon>
        <taxon>Humitalea</taxon>
    </lineage>
</organism>
<evidence type="ECO:0000313" key="9">
    <source>
        <dbReference type="Proteomes" id="UP000249688"/>
    </source>
</evidence>
<dbReference type="InterPro" id="IPR001123">
    <property type="entry name" value="LeuE-type"/>
</dbReference>